<sequence length="913" mass="97805">MQPKGAWGGGIWGLSANRHSSSPALEDGEEACTICHERRLEICIIPCKHRFCQECITCLRKANVFKADAGIKCPLCRQFAEGFAPLKAGAIDDSLVEANRAARAAATARLPVKKQTQQKDMIGPAALEAKSKWRCTGCGESPYHTYIKCPSCGTYKPPEARIHIPHQDVLKCNDKELRVLAEVKFHPGLKQAFDEAGISATEAGPYVGTPESVIAAVKRNGSPERLHYIIRTLAANGHIKELVTEFFGNYAVQNMLGATQALRLAAAKLKAEGGASQSALDSLVGLRDGSDSLTRLAGGITDAMPAGAMHAQGNFVVLRLLEVAEPIDCMPLAGALLPHALQITGERNSNLHGLEIMLKLIFKIGQLAAQVSHMKAGVQSLLDSLCALYNKEAKQVAWHAKHHLGGQMLVEAAFVALPREQGVNLMCALARMGLDLLKSGRGGLSTLICMASCSSKDADVMEHMTTAMCILAKELENDFVTAMARFYPGAGSGTDGSELIWKMLQILEKGNERDWVVTIIKDVIGGIADLKHSKHAMEKIPLMLSMASVVPSTLQELVQRIRSCVPDEEVKQMQSIVAAHRKRVPNKQPAKPQAMNGPQTPQTAPPGQALRFGDFEQKDFGGFASAPRAGQPAQEAATSKPPVSHPQAQQQPQRTVQQPPISASHPPQQLSMQQQPPRPQMPMQQQHQRPPQHVMPTTPRQPLGAPGVPVPSGSAPRMLSPRSMPPGARPLKSPARPYQPIQPGQPAQAAKQGQPADIAALLPHLMMGSHGAAPRPGPPQSAQNGLPASQAAQRPPGLPAPGPAQSAAQSRNPLPVPRPHMPNGVASGQQRPAVHPVAANVPQRNAPSMASADAVRQPPPAEQHRPAHPANGYRSEPDPPAMGGWKCKMCTYHHVGPEADFLICAICESQRQD</sequence>
<dbReference type="GO" id="GO:0008270">
    <property type="term" value="F:zinc ion binding"/>
    <property type="evidence" value="ECO:0007669"/>
    <property type="project" value="UniProtKB-KW"/>
</dbReference>
<dbReference type="SMART" id="SM00184">
    <property type="entry name" value="RING"/>
    <property type="match status" value="1"/>
</dbReference>
<evidence type="ECO:0000256" key="3">
    <source>
        <dbReference type="ARBA" id="ARBA00022833"/>
    </source>
</evidence>
<feature type="compositionally biased region" description="Low complexity" evidence="5">
    <location>
        <begin position="641"/>
        <end position="692"/>
    </location>
</feature>
<feature type="region of interest" description="Disordered" evidence="5">
    <location>
        <begin position="579"/>
        <end position="754"/>
    </location>
</feature>
<evidence type="ECO:0000313" key="8">
    <source>
        <dbReference type="Proteomes" id="UP001314263"/>
    </source>
</evidence>
<feature type="compositionally biased region" description="Low complexity" evidence="5">
    <location>
        <begin position="597"/>
        <end position="609"/>
    </location>
</feature>
<evidence type="ECO:0000256" key="4">
    <source>
        <dbReference type="PROSITE-ProRule" id="PRU00175"/>
    </source>
</evidence>
<protein>
    <recommendedName>
        <fullName evidence="6">RING-type domain-containing protein</fullName>
    </recommendedName>
</protein>
<accession>A0AAV1IC21</accession>
<evidence type="ECO:0000256" key="2">
    <source>
        <dbReference type="ARBA" id="ARBA00022771"/>
    </source>
</evidence>
<dbReference type="InterPro" id="IPR017907">
    <property type="entry name" value="Znf_RING_CS"/>
</dbReference>
<dbReference type="InterPro" id="IPR001841">
    <property type="entry name" value="Znf_RING"/>
</dbReference>
<evidence type="ECO:0000313" key="7">
    <source>
        <dbReference type="EMBL" id="CAK0784281.1"/>
    </source>
</evidence>
<keyword evidence="8" id="KW-1185">Reference proteome</keyword>
<gene>
    <name evidence="7" type="ORF">CVIRNUC_007485</name>
</gene>
<proteinExistence type="predicted"/>
<dbReference type="CDD" id="cd16449">
    <property type="entry name" value="RING-HC"/>
    <property type="match status" value="1"/>
</dbReference>
<evidence type="ECO:0000259" key="6">
    <source>
        <dbReference type="PROSITE" id="PS50089"/>
    </source>
</evidence>
<reference evidence="7 8" key="1">
    <citation type="submission" date="2023-10" db="EMBL/GenBank/DDBJ databases">
        <authorList>
            <person name="Maclean D."/>
            <person name="Macfadyen A."/>
        </authorList>
    </citation>
    <scope>NUCLEOTIDE SEQUENCE [LARGE SCALE GENOMIC DNA]</scope>
</reference>
<feature type="domain" description="RING-type" evidence="6">
    <location>
        <begin position="32"/>
        <end position="77"/>
    </location>
</feature>
<dbReference type="PROSITE" id="PS50089">
    <property type="entry name" value="ZF_RING_2"/>
    <property type="match status" value="1"/>
</dbReference>
<dbReference type="InterPro" id="IPR013083">
    <property type="entry name" value="Znf_RING/FYVE/PHD"/>
</dbReference>
<evidence type="ECO:0000256" key="5">
    <source>
        <dbReference type="SAM" id="MobiDB-lite"/>
    </source>
</evidence>
<keyword evidence="1" id="KW-0479">Metal-binding</keyword>
<keyword evidence="3" id="KW-0862">Zinc</keyword>
<comment type="caution">
    <text evidence="7">The sequence shown here is derived from an EMBL/GenBank/DDBJ whole genome shotgun (WGS) entry which is preliminary data.</text>
</comment>
<feature type="region of interest" description="Disordered" evidence="5">
    <location>
        <begin position="767"/>
        <end position="878"/>
    </location>
</feature>
<name>A0AAV1IC21_9CHLO</name>
<dbReference type="Proteomes" id="UP001314263">
    <property type="component" value="Unassembled WGS sequence"/>
</dbReference>
<dbReference type="PROSITE" id="PS00518">
    <property type="entry name" value="ZF_RING_1"/>
    <property type="match status" value="1"/>
</dbReference>
<keyword evidence="2 4" id="KW-0863">Zinc-finger</keyword>
<dbReference type="AlphaFoldDB" id="A0AAV1IC21"/>
<evidence type="ECO:0000256" key="1">
    <source>
        <dbReference type="ARBA" id="ARBA00022723"/>
    </source>
</evidence>
<dbReference type="Pfam" id="PF13920">
    <property type="entry name" value="zf-C3HC4_3"/>
    <property type="match status" value="1"/>
</dbReference>
<organism evidence="7 8">
    <name type="scientific">Coccomyxa viridis</name>
    <dbReference type="NCBI Taxonomy" id="1274662"/>
    <lineage>
        <taxon>Eukaryota</taxon>
        <taxon>Viridiplantae</taxon>
        <taxon>Chlorophyta</taxon>
        <taxon>core chlorophytes</taxon>
        <taxon>Trebouxiophyceae</taxon>
        <taxon>Trebouxiophyceae incertae sedis</taxon>
        <taxon>Coccomyxaceae</taxon>
        <taxon>Coccomyxa</taxon>
    </lineage>
</organism>
<dbReference type="Gene3D" id="3.30.40.10">
    <property type="entry name" value="Zinc/RING finger domain, C3HC4 (zinc finger)"/>
    <property type="match status" value="1"/>
</dbReference>
<feature type="compositionally biased region" description="Low complexity" evidence="5">
    <location>
        <begin position="739"/>
        <end position="754"/>
    </location>
</feature>
<dbReference type="SUPFAM" id="SSF57850">
    <property type="entry name" value="RING/U-box"/>
    <property type="match status" value="1"/>
</dbReference>
<dbReference type="EMBL" id="CAUYUE010000010">
    <property type="protein sequence ID" value="CAK0784281.1"/>
    <property type="molecule type" value="Genomic_DNA"/>
</dbReference>